<reference evidence="3" key="1">
    <citation type="submission" date="2017-02" db="UniProtKB">
        <authorList>
            <consortium name="WormBaseParasite"/>
        </authorList>
    </citation>
    <scope>IDENTIFICATION</scope>
</reference>
<proteinExistence type="predicted"/>
<organism evidence="3">
    <name type="scientific">Nippostrongylus brasiliensis</name>
    <name type="common">Rat hookworm</name>
    <dbReference type="NCBI Taxonomy" id="27835"/>
    <lineage>
        <taxon>Eukaryota</taxon>
        <taxon>Metazoa</taxon>
        <taxon>Ecdysozoa</taxon>
        <taxon>Nematoda</taxon>
        <taxon>Chromadorea</taxon>
        <taxon>Rhabditida</taxon>
        <taxon>Rhabditina</taxon>
        <taxon>Rhabditomorpha</taxon>
        <taxon>Strongyloidea</taxon>
        <taxon>Heligmosomidae</taxon>
        <taxon>Nippostrongylus</taxon>
    </lineage>
</organism>
<evidence type="ECO:0000313" key="2">
    <source>
        <dbReference type="Proteomes" id="UP000271162"/>
    </source>
</evidence>
<keyword evidence="2" id="KW-1185">Reference proteome</keyword>
<protein>
    <submittedName>
        <fullName evidence="3">Secreted protein</fullName>
    </submittedName>
</protein>
<accession>A0A0N4XY90</accession>
<sequence>MANMVFCHCARCFLSLPVEVPEVGNKCPDLQYLVSDSWRQRMWEHVMVNRYAIAVGGAASIQQYVNLLPAMRMNGLRFFTVLCNIDAQR</sequence>
<name>A0A0N4XY90_NIPBR</name>
<evidence type="ECO:0000313" key="3">
    <source>
        <dbReference type="WBParaSite" id="NBR_0000803201-mRNA-1"/>
    </source>
</evidence>
<dbReference type="AlphaFoldDB" id="A0A0N4XY90"/>
<gene>
    <name evidence="1" type="ORF">NBR_LOCUS8033</name>
</gene>
<dbReference type="Proteomes" id="UP000271162">
    <property type="component" value="Unassembled WGS sequence"/>
</dbReference>
<evidence type="ECO:0000313" key="1">
    <source>
        <dbReference type="EMBL" id="VDL71622.1"/>
    </source>
</evidence>
<dbReference type="EMBL" id="UYSL01019954">
    <property type="protein sequence ID" value="VDL71622.1"/>
    <property type="molecule type" value="Genomic_DNA"/>
</dbReference>
<dbReference type="WBParaSite" id="NBR_0000803201-mRNA-1">
    <property type="protein sequence ID" value="NBR_0000803201-mRNA-1"/>
    <property type="gene ID" value="NBR_0000803201"/>
</dbReference>
<reference evidence="1 2" key="2">
    <citation type="submission" date="2018-11" db="EMBL/GenBank/DDBJ databases">
        <authorList>
            <consortium name="Pathogen Informatics"/>
        </authorList>
    </citation>
    <scope>NUCLEOTIDE SEQUENCE [LARGE SCALE GENOMIC DNA]</scope>
</reference>